<comment type="caution">
    <text evidence="2">The sequence shown here is derived from an EMBL/GenBank/DDBJ whole genome shotgun (WGS) entry which is preliminary data.</text>
</comment>
<dbReference type="OMA" id="SWPPFTS"/>
<gene>
    <name evidence="2" type="ORF">pdam_00003876</name>
</gene>
<evidence type="ECO:0008006" key="4">
    <source>
        <dbReference type="Google" id="ProtNLM"/>
    </source>
</evidence>
<proteinExistence type="inferred from homology"/>
<reference evidence="2 3" key="1">
    <citation type="journal article" date="2018" name="Sci. Rep.">
        <title>Comparative analysis of the Pocillopora damicornis genome highlights role of immune system in coral evolution.</title>
        <authorList>
            <person name="Cunning R."/>
            <person name="Bay R.A."/>
            <person name="Gillette P."/>
            <person name="Baker A.C."/>
            <person name="Traylor-Knowles N."/>
        </authorList>
    </citation>
    <scope>NUCLEOTIDE SEQUENCE [LARGE SCALE GENOMIC DNA]</scope>
    <source>
        <strain evidence="2">RSMAS</strain>
        <tissue evidence="2">Whole animal</tissue>
    </source>
</reference>
<dbReference type="PANTHER" id="PTHR11567:SF202">
    <property type="entry name" value="LYSOPHOSPHATIDIC ACID PHOSPHATASE TYPE 6"/>
    <property type="match status" value="1"/>
</dbReference>
<name>A0A3M6U605_POCDA</name>
<accession>A0A3M6U605</accession>
<dbReference type="InterPro" id="IPR050645">
    <property type="entry name" value="Histidine_acid_phosphatase"/>
</dbReference>
<dbReference type="GO" id="GO:0016791">
    <property type="term" value="F:phosphatase activity"/>
    <property type="evidence" value="ECO:0007669"/>
    <property type="project" value="TreeGrafter"/>
</dbReference>
<dbReference type="SUPFAM" id="SSF53254">
    <property type="entry name" value="Phosphoglycerate mutase-like"/>
    <property type="match status" value="1"/>
</dbReference>
<protein>
    <recommendedName>
        <fullName evidence="4">Lysophosphatidic acid phosphatase type 6</fullName>
    </recommendedName>
</protein>
<dbReference type="PANTHER" id="PTHR11567">
    <property type="entry name" value="ACID PHOSPHATASE-RELATED"/>
    <property type="match status" value="1"/>
</dbReference>
<evidence type="ECO:0000313" key="3">
    <source>
        <dbReference type="Proteomes" id="UP000275408"/>
    </source>
</evidence>
<dbReference type="AlphaFoldDB" id="A0A3M6U605"/>
<dbReference type="InterPro" id="IPR029033">
    <property type="entry name" value="His_PPase_superfam"/>
</dbReference>
<evidence type="ECO:0000313" key="2">
    <source>
        <dbReference type="EMBL" id="RMX49090.1"/>
    </source>
</evidence>
<dbReference type="CDD" id="cd07061">
    <property type="entry name" value="HP_HAP_like"/>
    <property type="match status" value="1"/>
</dbReference>
<dbReference type="Proteomes" id="UP000275408">
    <property type="component" value="Unassembled WGS sequence"/>
</dbReference>
<sequence>MAAISKVFRLSTFSLAAGGILKLSKDITEGSKKGSVNSNLELVLVQIAFRHGARTPIFQAPCKELEPMTWNAELLMGALPHTNIDYELKHLSGGPKPFSKYDDRQMKKLLKGGSPVGQLTKVGQQQMYELGKKCGKLYIDDLKFVQETCNPQEMFIRTSNIQRTVDSARCVLAGMFGKEGFKGPVTMHTEDEEREILYPNINYCRFLKNWVKYTVAQGKDALEGFYTRQKQIGEVLNLNYEDLKPAVSVHLRDIVVTMLAHNMEVPQNILQNLTLIEEQAVQVFLVTQCGMENIRKEYLSVAIGVFLEEMTDNFFKKIGGQSSYKMMLYSVHDTSVAALLLALGIFDNKWPDFAADLTFELYRDKDNSYFVRVLYQGEEKTLPGCSSPLCPMEKFKELVSKYFIDSWEEKCQEVNGN</sequence>
<dbReference type="Pfam" id="PF00328">
    <property type="entry name" value="His_Phos_2"/>
    <property type="match status" value="1"/>
</dbReference>
<dbReference type="EMBL" id="RCHS01002172">
    <property type="protein sequence ID" value="RMX49090.1"/>
    <property type="molecule type" value="Genomic_DNA"/>
</dbReference>
<organism evidence="2 3">
    <name type="scientific">Pocillopora damicornis</name>
    <name type="common">Cauliflower coral</name>
    <name type="synonym">Millepora damicornis</name>
    <dbReference type="NCBI Taxonomy" id="46731"/>
    <lineage>
        <taxon>Eukaryota</taxon>
        <taxon>Metazoa</taxon>
        <taxon>Cnidaria</taxon>
        <taxon>Anthozoa</taxon>
        <taxon>Hexacorallia</taxon>
        <taxon>Scleractinia</taxon>
        <taxon>Astrocoeniina</taxon>
        <taxon>Pocilloporidae</taxon>
        <taxon>Pocillopora</taxon>
    </lineage>
</organism>
<evidence type="ECO:0000256" key="1">
    <source>
        <dbReference type="ARBA" id="ARBA00005375"/>
    </source>
</evidence>
<dbReference type="InterPro" id="IPR000560">
    <property type="entry name" value="His_Pase_clade-2"/>
</dbReference>
<comment type="similarity">
    <text evidence="1">Belongs to the histidine acid phosphatase family.</text>
</comment>
<keyword evidence="3" id="KW-1185">Reference proteome</keyword>
<dbReference type="Gene3D" id="3.40.50.1240">
    <property type="entry name" value="Phosphoglycerate mutase-like"/>
    <property type="match status" value="1"/>
</dbReference>
<dbReference type="OrthoDB" id="10257284at2759"/>